<evidence type="ECO:0000313" key="2">
    <source>
        <dbReference type="EMBL" id="MBW0543315.1"/>
    </source>
</evidence>
<name>A0A9Q3FMC6_9BASI</name>
<comment type="caution">
    <text evidence="2">The sequence shown here is derived from an EMBL/GenBank/DDBJ whole genome shotgun (WGS) entry which is preliminary data.</text>
</comment>
<accession>A0A9Q3FMC6</accession>
<gene>
    <name evidence="2" type="ORF">O181_083030</name>
</gene>
<dbReference type="AlphaFoldDB" id="A0A9Q3FMC6"/>
<organism evidence="2 3">
    <name type="scientific">Austropuccinia psidii MF-1</name>
    <dbReference type="NCBI Taxonomy" id="1389203"/>
    <lineage>
        <taxon>Eukaryota</taxon>
        <taxon>Fungi</taxon>
        <taxon>Dikarya</taxon>
        <taxon>Basidiomycota</taxon>
        <taxon>Pucciniomycotina</taxon>
        <taxon>Pucciniomycetes</taxon>
        <taxon>Pucciniales</taxon>
        <taxon>Sphaerophragmiaceae</taxon>
        <taxon>Austropuccinia</taxon>
    </lineage>
</organism>
<feature type="compositionally biased region" description="Basic and acidic residues" evidence="1">
    <location>
        <begin position="126"/>
        <end position="135"/>
    </location>
</feature>
<dbReference type="EMBL" id="AVOT02048082">
    <property type="protein sequence ID" value="MBW0543315.1"/>
    <property type="molecule type" value="Genomic_DNA"/>
</dbReference>
<reference evidence="2" key="1">
    <citation type="submission" date="2021-03" db="EMBL/GenBank/DDBJ databases">
        <title>Draft genome sequence of rust myrtle Austropuccinia psidii MF-1, a brazilian biotype.</title>
        <authorList>
            <person name="Quecine M.C."/>
            <person name="Pachon D.M.R."/>
            <person name="Bonatelli M.L."/>
            <person name="Correr F.H."/>
            <person name="Franceschini L.M."/>
            <person name="Leite T.F."/>
            <person name="Margarido G.R.A."/>
            <person name="Almeida C.A."/>
            <person name="Ferrarezi J.A."/>
            <person name="Labate C.A."/>
        </authorList>
    </citation>
    <scope>NUCLEOTIDE SEQUENCE</scope>
    <source>
        <strain evidence="2">MF-1</strain>
    </source>
</reference>
<dbReference type="Proteomes" id="UP000765509">
    <property type="component" value="Unassembled WGS sequence"/>
</dbReference>
<keyword evidence="3" id="KW-1185">Reference proteome</keyword>
<proteinExistence type="predicted"/>
<evidence type="ECO:0000256" key="1">
    <source>
        <dbReference type="SAM" id="MobiDB-lite"/>
    </source>
</evidence>
<feature type="region of interest" description="Disordered" evidence="1">
    <location>
        <begin position="43"/>
        <end position="145"/>
    </location>
</feature>
<protein>
    <submittedName>
        <fullName evidence="2">Uncharacterized protein</fullName>
    </submittedName>
</protein>
<sequence>MPELLKVPKGSSSRDIPVSVQELLYGGKAEGVGASAKVLEKENKVISSSGEAQRPRKDAAASSRMYSNFLQRESLKDKGWVGKPKHGIRGLEEGVGPKGGQHPCGSSPILPKEESASMNTKKRQKIPKDQQEGKAKLQMVQALPS</sequence>
<evidence type="ECO:0000313" key="3">
    <source>
        <dbReference type="Proteomes" id="UP000765509"/>
    </source>
</evidence>